<sequence length="424" mass="49475">MITCCRLVAIPQHDIYFGLHEYQVRNTVNKHVIRRVPSRQLFRSSRNKTSVQPISFTTRVKKRYRQWTEQRNRKRLLGNIMKLIYKRRFIKRILFGTGICILLVFIFIFIIIPLVYKNSYSFQRSLLFLNFVNIPVNFKSPSSLGLDGARNFYLTTEDNVTLGVWQILPELLLPKLKLSEFKERDYENALGDGTPVFIYMHGNSGNRGSAHRVELYKILQKNNYHVVAFDYRSYGDSSPVEPSENGVVSDSKAIYKWVKRHSNGAKIYFWGHSLGTGISSHLLDVLESEGQTISGLVLEAPFNNMCDEVRSYPLAKVFRYLPWFDFFFTEPMYENGLKFQSDRHLVKVKAPILILHAEDDIVIPIKLGLKLYETVQSSRQGKSPIKFIKFDKNRHFGHKFIYKDESLSNKIEDFVKESSRYKPL</sequence>
<evidence type="ECO:0000313" key="4">
    <source>
        <dbReference type="Proteomes" id="UP001152798"/>
    </source>
</evidence>
<dbReference type="Pfam" id="PF00561">
    <property type="entry name" value="Abhydrolase_1"/>
    <property type="match status" value="1"/>
</dbReference>
<keyword evidence="1" id="KW-0812">Transmembrane</keyword>
<dbReference type="PANTHER" id="PTHR12277">
    <property type="entry name" value="ALPHA/BETA HYDROLASE DOMAIN-CONTAINING PROTEIN"/>
    <property type="match status" value="1"/>
</dbReference>
<reference evidence="3" key="1">
    <citation type="submission" date="2022-01" db="EMBL/GenBank/DDBJ databases">
        <authorList>
            <person name="King R."/>
        </authorList>
    </citation>
    <scope>NUCLEOTIDE SEQUENCE</scope>
</reference>
<keyword evidence="4" id="KW-1185">Reference proteome</keyword>
<dbReference type="EMBL" id="OV725079">
    <property type="protein sequence ID" value="CAH1397310.1"/>
    <property type="molecule type" value="Genomic_DNA"/>
</dbReference>
<dbReference type="GO" id="GO:0052651">
    <property type="term" value="P:monoacylglycerol catabolic process"/>
    <property type="evidence" value="ECO:0007669"/>
    <property type="project" value="TreeGrafter"/>
</dbReference>
<dbReference type="GO" id="GO:0006660">
    <property type="term" value="P:phosphatidylserine catabolic process"/>
    <property type="evidence" value="ECO:0007669"/>
    <property type="project" value="TreeGrafter"/>
</dbReference>
<evidence type="ECO:0000259" key="2">
    <source>
        <dbReference type="Pfam" id="PF00561"/>
    </source>
</evidence>
<gene>
    <name evidence="3" type="ORF">NEZAVI_LOCUS7160</name>
</gene>
<protein>
    <recommendedName>
        <fullName evidence="2">AB hydrolase-1 domain-containing protein</fullName>
    </recommendedName>
</protein>
<organism evidence="3 4">
    <name type="scientific">Nezara viridula</name>
    <name type="common">Southern green stink bug</name>
    <name type="synonym">Cimex viridulus</name>
    <dbReference type="NCBI Taxonomy" id="85310"/>
    <lineage>
        <taxon>Eukaryota</taxon>
        <taxon>Metazoa</taxon>
        <taxon>Ecdysozoa</taxon>
        <taxon>Arthropoda</taxon>
        <taxon>Hexapoda</taxon>
        <taxon>Insecta</taxon>
        <taxon>Pterygota</taxon>
        <taxon>Neoptera</taxon>
        <taxon>Paraneoptera</taxon>
        <taxon>Hemiptera</taxon>
        <taxon>Heteroptera</taxon>
        <taxon>Panheteroptera</taxon>
        <taxon>Pentatomomorpha</taxon>
        <taxon>Pentatomoidea</taxon>
        <taxon>Pentatomidae</taxon>
        <taxon>Pentatominae</taxon>
        <taxon>Nezara</taxon>
    </lineage>
</organism>
<evidence type="ECO:0000313" key="3">
    <source>
        <dbReference type="EMBL" id="CAH1397310.1"/>
    </source>
</evidence>
<dbReference type="Proteomes" id="UP001152798">
    <property type="component" value="Chromosome 3"/>
</dbReference>
<dbReference type="GO" id="GO:0047372">
    <property type="term" value="F:monoacylglycerol lipase activity"/>
    <property type="evidence" value="ECO:0007669"/>
    <property type="project" value="TreeGrafter"/>
</dbReference>
<dbReference type="AlphaFoldDB" id="A0A9P0H8D2"/>
<dbReference type="InterPro" id="IPR029058">
    <property type="entry name" value="AB_hydrolase_fold"/>
</dbReference>
<dbReference type="OrthoDB" id="10249433at2759"/>
<dbReference type="GO" id="GO:0005789">
    <property type="term" value="C:endoplasmic reticulum membrane"/>
    <property type="evidence" value="ECO:0007669"/>
    <property type="project" value="TreeGrafter"/>
</dbReference>
<feature type="domain" description="AB hydrolase-1" evidence="2">
    <location>
        <begin position="195"/>
        <end position="311"/>
    </location>
</feature>
<evidence type="ECO:0000256" key="1">
    <source>
        <dbReference type="SAM" id="Phobius"/>
    </source>
</evidence>
<dbReference type="GO" id="GO:0004622">
    <property type="term" value="F:phosphatidylcholine lysophospholipase activity"/>
    <property type="evidence" value="ECO:0007669"/>
    <property type="project" value="TreeGrafter"/>
</dbReference>
<dbReference type="SUPFAM" id="SSF53474">
    <property type="entry name" value="alpha/beta-Hydrolases"/>
    <property type="match status" value="1"/>
</dbReference>
<dbReference type="PANTHER" id="PTHR12277:SF194">
    <property type="entry name" value="FI04476P"/>
    <property type="match status" value="1"/>
</dbReference>
<accession>A0A9P0H8D2</accession>
<proteinExistence type="predicted"/>
<feature type="transmembrane region" description="Helical" evidence="1">
    <location>
        <begin position="93"/>
        <end position="116"/>
    </location>
</feature>
<dbReference type="Gene3D" id="3.40.50.1820">
    <property type="entry name" value="alpha/beta hydrolase"/>
    <property type="match status" value="1"/>
</dbReference>
<name>A0A9P0H8D2_NEZVI</name>
<keyword evidence="1" id="KW-0472">Membrane</keyword>
<keyword evidence="1" id="KW-1133">Transmembrane helix</keyword>
<dbReference type="InterPro" id="IPR000073">
    <property type="entry name" value="AB_hydrolase_1"/>
</dbReference>